<feature type="active site" description="Proton acceptor" evidence="3">
    <location>
        <position position="176"/>
    </location>
</feature>
<feature type="signal peptide" evidence="5">
    <location>
        <begin position="1"/>
        <end position="22"/>
    </location>
</feature>
<evidence type="ECO:0000256" key="1">
    <source>
        <dbReference type="ARBA" id="ARBA00009283"/>
    </source>
</evidence>
<accession>A0AAV4I097</accession>
<dbReference type="GO" id="GO:0017111">
    <property type="term" value="F:ribonucleoside triphosphate phosphatase activity"/>
    <property type="evidence" value="ECO:0007669"/>
    <property type="project" value="TreeGrafter"/>
</dbReference>
<keyword evidence="7" id="KW-1185">Reference proteome</keyword>
<reference evidence="6 7" key="1">
    <citation type="journal article" date="2021" name="Elife">
        <title>Chloroplast acquisition without the gene transfer in kleptoplastic sea slugs, Plakobranchus ocellatus.</title>
        <authorList>
            <person name="Maeda T."/>
            <person name="Takahashi S."/>
            <person name="Yoshida T."/>
            <person name="Shimamura S."/>
            <person name="Takaki Y."/>
            <person name="Nagai Y."/>
            <person name="Toyoda A."/>
            <person name="Suzuki Y."/>
            <person name="Arimoto A."/>
            <person name="Ishii H."/>
            <person name="Satoh N."/>
            <person name="Nishiyama T."/>
            <person name="Hasebe M."/>
            <person name="Maruyama T."/>
            <person name="Minagawa J."/>
            <person name="Obokata J."/>
            <person name="Shigenobu S."/>
        </authorList>
    </citation>
    <scope>NUCLEOTIDE SEQUENCE [LARGE SCALE GENOMIC DNA]</scope>
</reference>
<proteinExistence type="inferred from homology"/>
<feature type="compositionally biased region" description="Polar residues" evidence="4">
    <location>
        <begin position="221"/>
        <end position="235"/>
    </location>
</feature>
<organism evidence="6 7">
    <name type="scientific">Elysia marginata</name>
    <dbReference type="NCBI Taxonomy" id="1093978"/>
    <lineage>
        <taxon>Eukaryota</taxon>
        <taxon>Metazoa</taxon>
        <taxon>Spiralia</taxon>
        <taxon>Lophotrochozoa</taxon>
        <taxon>Mollusca</taxon>
        <taxon>Gastropoda</taxon>
        <taxon>Heterobranchia</taxon>
        <taxon>Euthyneura</taxon>
        <taxon>Panpulmonata</taxon>
        <taxon>Sacoglossa</taxon>
        <taxon>Placobranchoidea</taxon>
        <taxon>Plakobranchidae</taxon>
        <taxon>Elysia</taxon>
    </lineage>
</organism>
<protein>
    <submittedName>
        <fullName evidence="6">Ectonucleoside triphosphate diphosphohydrolase 1</fullName>
    </submittedName>
</protein>
<evidence type="ECO:0000256" key="2">
    <source>
        <dbReference type="ARBA" id="ARBA00022801"/>
    </source>
</evidence>
<keyword evidence="5" id="KW-0732">Signal</keyword>
<dbReference type="PANTHER" id="PTHR11782:SF83">
    <property type="entry name" value="GUANOSINE-DIPHOSPHATASE"/>
    <property type="match status" value="1"/>
</dbReference>
<name>A0AAV4I097_9GAST</name>
<evidence type="ECO:0000256" key="3">
    <source>
        <dbReference type="PIRSR" id="PIRSR600407-1"/>
    </source>
</evidence>
<dbReference type="GO" id="GO:0009134">
    <property type="term" value="P:nucleoside diphosphate catabolic process"/>
    <property type="evidence" value="ECO:0007669"/>
    <property type="project" value="TreeGrafter"/>
</dbReference>
<dbReference type="GO" id="GO:0004382">
    <property type="term" value="F:GDP phosphatase activity"/>
    <property type="evidence" value="ECO:0007669"/>
    <property type="project" value="TreeGrafter"/>
</dbReference>
<comment type="similarity">
    <text evidence="1">Belongs to the GDA1/CD39 NTPase family.</text>
</comment>
<gene>
    <name evidence="6" type="ORF">ElyMa_006470300</name>
</gene>
<dbReference type="AlphaFoldDB" id="A0AAV4I097"/>
<feature type="region of interest" description="Disordered" evidence="4">
    <location>
        <begin position="221"/>
        <end position="257"/>
    </location>
</feature>
<sequence>MMATTSRLAFLILSIAIVSTRACAIPQDLAEDVFESNETQVDEFYGVLMDAGSSSTKLKIYRWTKPVTTPGVPNITLLELPKKKGKFKPGLADVDGGLEGLKDYLLKILDSAKEYVPVSQYAQTPVFVLATAGFRLLGVAGARQDMECVEDILMNSTFHPFKYTPGGASVLSGEEEAAYSWIAANYLRNFFQDNRCSQGLGPNDNLRAATQRLAGIPWLSLSRSHGTDTDPTSRGPNCARLRLEPATSGPRSEASTN</sequence>
<dbReference type="GO" id="GO:0016020">
    <property type="term" value="C:membrane"/>
    <property type="evidence" value="ECO:0007669"/>
    <property type="project" value="TreeGrafter"/>
</dbReference>
<dbReference type="Pfam" id="PF01150">
    <property type="entry name" value="GDA1_CD39"/>
    <property type="match status" value="1"/>
</dbReference>
<keyword evidence="2" id="KW-0378">Hydrolase</keyword>
<dbReference type="PANTHER" id="PTHR11782">
    <property type="entry name" value="ADENOSINE/GUANOSINE DIPHOSPHATASE"/>
    <property type="match status" value="1"/>
</dbReference>
<evidence type="ECO:0000313" key="7">
    <source>
        <dbReference type="Proteomes" id="UP000762676"/>
    </source>
</evidence>
<dbReference type="InterPro" id="IPR000407">
    <property type="entry name" value="GDA1_CD39_NTPase"/>
</dbReference>
<evidence type="ECO:0000256" key="5">
    <source>
        <dbReference type="SAM" id="SignalP"/>
    </source>
</evidence>
<dbReference type="Proteomes" id="UP000762676">
    <property type="component" value="Unassembled WGS sequence"/>
</dbReference>
<evidence type="ECO:0000256" key="4">
    <source>
        <dbReference type="SAM" id="MobiDB-lite"/>
    </source>
</evidence>
<comment type="caution">
    <text evidence="6">The sequence shown here is derived from an EMBL/GenBank/DDBJ whole genome shotgun (WGS) entry which is preliminary data.</text>
</comment>
<dbReference type="Gene3D" id="3.30.420.40">
    <property type="match status" value="1"/>
</dbReference>
<dbReference type="GO" id="GO:0045134">
    <property type="term" value="F:UDP phosphatase activity"/>
    <property type="evidence" value="ECO:0007669"/>
    <property type="project" value="TreeGrafter"/>
</dbReference>
<feature type="chain" id="PRO_5043685770" evidence="5">
    <location>
        <begin position="23"/>
        <end position="257"/>
    </location>
</feature>
<evidence type="ECO:0000313" key="6">
    <source>
        <dbReference type="EMBL" id="GFS03410.1"/>
    </source>
</evidence>
<dbReference type="EMBL" id="BMAT01012993">
    <property type="protein sequence ID" value="GFS03410.1"/>
    <property type="molecule type" value="Genomic_DNA"/>
</dbReference>